<name>A0A7H9BGL5_9NEIS</name>
<evidence type="ECO:0000313" key="2">
    <source>
        <dbReference type="Proteomes" id="UP000509597"/>
    </source>
</evidence>
<protein>
    <submittedName>
        <fullName evidence="1">DUF1566 domain-containing protein</fullName>
    </submittedName>
</protein>
<proteinExistence type="predicted"/>
<dbReference type="EMBL" id="CP058627">
    <property type="protein sequence ID" value="QLG87679.1"/>
    <property type="molecule type" value="Genomic_DNA"/>
</dbReference>
<dbReference type="Proteomes" id="UP000509597">
    <property type="component" value="Chromosome"/>
</dbReference>
<organism evidence="1 2">
    <name type="scientific">Chitinibacter bivalviorum</name>
    <dbReference type="NCBI Taxonomy" id="2739434"/>
    <lineage>
        <taxon>Bacteria</taxon>
        <taxon>Pseudomonadati</taxon>
        <taxon>Pseudomonadota</taxon>
        <taxon>Betaproteobacteria</taxon>
        <taxon>Neisseriales</taxon>
        <taxon>Chitinibacteraceae</taxon>
        <taxon>Chitinibacter</taxon>
    </lineage>
</organism>
<dbReference type="KEGG" id="chiz:HQ393_05090"/>
<reference evidence="1 2" key="1">
    <citation type="submission" date="2020-07" db="EMBL/GenBank/DDBJ databases">
        <title>Complete genome sequence of Chitinibacter sp. 2T18.</title>
        <authorList>
            <person name="Bae J.-W."/>
            <person name="Choi J.-W."/>
        </authorList>
    </citation>
    <scope>NUCLEOTIDE SEQUENCE [LARGE SCALE GENOMIC DNA]</scope>
    <source>
        <strain evidence="1 2">2T18</strain>
    </source>
</reference>
<sequence>MTITIEQLETKQAELATEQTELAKQIAKFKAQNTIAQVIALPEARIELREGEHYAGFLVGKDGVAGHHVILLPEQAEDIKWADAVKWAAEQGGELPTRREQALLFANLKEQFKAAWYWSSETHASDSDFAWTQDFYYGFQDNDDKTYEFRARAVRRLTIE</sequence>
<dbReference type="AlphaFoldDB" id="A0A7H9BGL5"/>
<gene>
    <name evidence="1" type="ORF">HQ393_05090</name>
</gene>
<accession>A0A7H9BGL5</accession>
<keyword evidence="2" id="KW-1185">Reference proteome</keyword>
<dbReference type="RefSeq" id="WP_179357760.1">
    <property type="nucleotide sequence ID" value="NZ_CP058627.1"/>
</dbReference>
<evidence type="ECO:0000313" key="1">
    <source>
        <dbReference type="EMBL" id="QLG87679.1"/>
    </source>
</evidence>